<dbReference type="Pfam" id="PF00226">
    <property type="entry name" value="DnaJ"/>
    <property type="match status" value="1"/>
</dbReference>
<evidence type="ECO:0000259" key="4">
    <source>
        <dbReference type="PROSITE" id="PS50076"/>
    </source>
</evidence>
<feature type="region of interest" description="Disordered" evidence="2">
    <location>
        <begin position="648"/>
        <end position="699"/>
    </location>
</feature>
<feature type="region of interest" description="Disordered" evidence="2">
    <location>
        <begin position="824"/>
        <end position="843"/>
    </location>
</feature>
<dbReference type="CDD" id="cd06257">
    <property type="entry name" value="DnaJ"/>
    <property type="match status" value="1"/>
</dbReference>
<feature type="domain" description="PH" evidence="3">
    <location>
        <begin position="703"/>
        <end position="804"/>
    </location>
</feature>
<feature type="compositionally biased region" description="Low complexity" evidence="2">
    <location>
        <begin position="359"/>
        <end position="387"/>
    </location>
</feature>
<name>A0ABP0I4L7_9DINO</name>
<dbReference type="InterPro" id="IPR036869">
    <property type="entry name" value="J_dom_sf"/>
</dbReference>
<dbReference type="InterPro" id="IPR011993">
    <property type="entry name" value="PH-like_dom_sf"/>
</dbReference>
<gene>
    <name evidence="5" type="ORF">SCF082_LOCUS4993</name>
</gene>
<dbReference type="SMART" id="SM00233">
    <property type="entry name" value="PH"/>
    <property type="match status" value="1"/>
</dbReference>
<dbReference type="PROSITE" id="PS50076">
    <property type="entry name" value="DNAJ_2"/>
    <property type="match status" value="1"/>
</dbReference>
<dbReference type="SUPFAM" id="SSF46565">
    <property type="entry name" value="Chaperone J-domain"/>
    <property type="match status" value="1"/>
</dbReference>
<feature type="compositionally biased region" description="Basic and acidic residues" evidence="2">
    <location>
        <begin position="605"/>
        <end position="615"/>
    </location>
</feature>
<feature type="coiled-coil region" evidence="1">
    <location>
        <begin position="490"/>
        <end position="517"/>
    </location>
</feature>
<comment type="caution">
    <text evidence="5">The sequence shown here is derived from an EMBL/GenBank/DDBJ whole genome shotgun (WGS) entry which is preliminary data.</text>
</comment>
<dbReference type="PANTHER" id="PTHR44825">
    <property type="match status" value="1"/>
</dbReference>
<dbReference type="Gene3D" id="2.30.29.30">
    <property type="entry name" value="Pleckstrin-homology domain (PH domain)/Phosphotyrosine-binding domain (PTB)"/>
    <property type="match status" value="1"/>
</dbReference>
<protein>
    <submittedName>
        <fullName evidence="5">Chaperone protein DnaJ 2</fullName>
    </submittedName>
</protein>
<evidence type="ECO:0000256" key="2">
    <source>
        <dbReference type="SAM" id="MobiDB-lite"/>
    </source>
</evidence>
<dbReference type="PROSITE" id="PS50003">
    <property type="entry name" value="PH_DOMAIN"/>
    <property type="match status" value="1"/>
</dbReference>
<dbReference type="InterPro" id="IPR052763">
    <property type="entry name" value="DnaJ_C4"/>
</dbReference>
<feature type="coiled-coil region" evidence="1">
    <location>
        <begin position="70"/>
        <end position="139"/>
    </location>
</feature>
<keyword evidence="1" id="KW-0175">Coiled coil</keyword>
<dbReference type="InterPro" id="IPR001849">
    <property type="entry name" value="PH_domain"/>
</dbReference>
<feature type="region of interest" description="Disordered" evidence="2">
    <location>
        <begin position="564"/>
        <end position="625"/>
    </location>
</feature>
<feature type="compositionally biased region" description="Basic and acidic residues" evidence="2">
    <location>
        <begin position="662"/>
        <end position="682"/>
    </location>
</feature>
<proteinExistence type="predicted"/>
<sequence>MMFLSESAPAGPPNKVSPRIRPGELGQAAGSREDAPDARARVGELEEACRLLLRQAEMRKEATAEQDRQIRSAARRLKKASVAKVDLEERLRDAKAEVAMLTDVLDQQAERCVKSERYAEQLEDKLGQVKALLKTTVEEAKVQAAKAREWKQKEADAVGEVNRRAVQQAKLRETIQHLQAQADRDLAASSQAVDLQEQLSQAHERVRQLEKDREQDRLRFVAQSAAGVPRESGGTALQEKLDKQTLEVIRLKTELAKRERALIEHKDELEEVKARHAQDVAATKAAVRAVPVVATAAVVAGSGEPSNSLREELEALRERSREKEAALNEQIQARDALEESLKAQVARLEADLEAAQTASRQQPSQEQLESSSIALDAQQQQQQQQQQEIKAVREQAREREESLNEQIAARDALEASLKAEVARLGADLVAAQARLDAAPQQVSEDAEVDEPSEEEEVVPQDMMDDLTALHALCKAQSEQVAALKVDLLAHEQHQAVHLEATRDVAKLREECARLRQEAAAPKAASLSDQDLAQEAGDLHSKAQEIANFARDVLKQTMAIQQQQQVQQMRLQSPPVGSLRQVDQFKDAQDQDEDEQDDDAVLPSPTEHRSRSDSAHKRLAAIEQSSRHRSSSAFAWRFSDKVLENVRSLDADPDSDVDDDDDHDHGRDHGEDDIGGEENDKGENTSGGDAQSKAERNGVSEKPMVVHRGFLLKAPRGSGLPYWTRWGRRWFVLTNTTLFYFKAPSSRMPKQVMDLGQMELIPPQDMADERALKFYLRVPYRTYVLCAENRGALESWLPRLRDAIAVAKDNRKIAAALARQASAASLAPPDNGADGASASAAVEGKDAGEQRYPFETFYDVLNVPHEASQTEITKAHEVLAADFHPDVNPNPSEAKFELLTKAYGVLGTPALRADYDTSLNVKMLFLTGFVALLHPESSRRKLKARLRRFYSDKSFEYLFWAAPDQGQGDDDLIFDDDAIPRIAWVDVVAVRPGEDSIQGPLASLPSDRAKCCLSLTSSESQTPVNIEVDSRVERDKLVAALLMLVNDKRDAATHRFVDR</sequence>
<feature type="coiled-coil region" evidence="1">
    <location>
        <begin position="192"/>
        <end position="219"/>
    </location>
</feature>
<feature type="compositionally biased region" description="Acidic residues" evidence="2">
    <location>
        <begin position="589"/>
        <end position="599"/>
    </location>
</feature>
<evidence type="ECO:0000313" key="5">
    <source>
        <dbReference type="EMBL" id="CAK8996921.1"/>
    </source>
</evidence>
<feature type="domain" description="J" evidence="4">
    <location>
        <begin position="855"/>
        <end position="918"/>
    </location>
</feature>
<dbReference type="Gene3D" id="1.10.287.110">
    <property type="entry name" value="DnaJ domain"/>
    <property type="match status" value="1"/>
</dbReference>
<evidence type="ECO:0000256" key="1">
    <source>
        <dbReference type="SAM" id="Coils"/>
    </source>
</evidence>
<dbReference type="SMART" id="SM00271">
    <property type="entry name" value="DnaJ"/>
    <property type="match status" value="1"/>
</dbReference>
<evidence type="ECO:0000259" key="3">
    <source>
        <dbReference type="PROSITE" id="PS50003"/>
    </source>
</evidence>
<keyword evidence="6" id="KW-1185">Reference proteome</keyword>
<feature type="compositionally biased region" description="Low complexity" evidence="2">
    <location>
        <begin position="824"/>
        <end position="840"/>
    </location>
</feature>
<feature type="compositionally biased region" description="Basic and acidic residues" evidence="2">
    <location>
        <begin position="31"/>
        <end position="40"/>
    </location>
</feature>
<accession>A0ABP0I4L7</accession>
<feature type="compositionally biased region" description="Acidic residues" evidence="2">
    <location>
        <begin position="650"/>
        <end position="661"/>
    </location>
</feature>
<organism evidence="5 6">
    <name type="scientific">Durusdinium trenchii</name>
    <dbReference type="NCBI Taxonomy" id="1381693"/>
    <lineage>
        <taxon>Eukaryota</taxon>
        <taxon>Sar</taxon>
        <taxon>Alveolata</taxon>
        <taxon>Dinophyceae</taxon>
        <taxon>Suessiales</taxon>
        <taxon>Symbiodiniaceae</taxon>
        <taxon>Durusdinium</taxon>
    </lineage>
</organism>
<reference evidence="5 6" key="1">
    <citation type="submission" date="2024-02" db="EMBL/GenBank/DDBJ databases">
        <authorList>
            <person name="Chen Y."/>
            <person name="Shah S."/>
            <person name="Dougan E. K."/>
            <person name="Thang M."/>
            <person name="Chan C."/>
        </authorList>
    </citation>
    <scope>NUCLEOTIDE SEQUENCE [LARGE SCALE GENOMIC DNA]</scope>
</reference>
<dbReference type="SUPFAM" id="SSF50729">
    <property type="entry name" value="PH domain-like"/>
    <property type="match status" value="1"/>
</dbReference>
<dbReference type="EMBL" id="CAXAMM010002640">
    <property type="protein sequence ID" value="CAK8996921.1"/>
    <property type="molecule type" value="Genomic_DNA"/>
</dbReference>
<dbReference type="Pfam" id="PF00169">
    <property type="entry name" value="PH"/>
    <property type="match status" value="1"/>
</dbReference>
<dbReference type="PANTHER" id="PTHR44825:SF1">
    <property type="entry name" value="DNAJ HOMOLOG SUBFAMILY C MEMBER 4"/>
    <property type="match status" value="1"/>
</dbReference>
<dbReference type="Proteomes" id="UP001642464">
    <property type="component" value="Unassembled WGS sequence"/>
</dbReference>
<feature type="region of interest" description="Disordered" evidence="2">
    <location>
        <begin position="354"/>
        <end position="397"/>
    </location>
</feature>
<feature type="region of interest" description="Disordered" evidence="2">
    <location>
        <begin position="1"/>
        <end position="40"/>
    </location>
</feature>
<dbReference type="InterPro" id="IPR001623">
    <property type="entry name" value="DnaJ_domain"/>
</dbReference>
<evidence type="ECO:0000313" key="6">
    <source>
        <dbReference type="Proteomes" id="UP001642464"/>
    </source>
</evidence>